<feature type="domain" description="Rhodanese" evidence="1">
    <location>
        <begin position="2"/>
        <end position="36"/>
    </location>
</feature>
<reference evidence="3" key="1">
    <citation type="submission" date="2018-03" db="EMBL/GenBank/DDBJ databases">
        <authorList>
            <person name="Zecchin S."/>
        </authorList>
    </citation>
    <scope>NUCLEOTIDE SEQUENCE [LARGE SCALE GENOMIC DNA]</scope>
</reference>
<evidence type="ECO:0000313" key="3">
    <source>
        <dbReference type="Proteomes" id="UP000245125"/>
    </source>
</evidence>
<evidence type="ECO:0000313" key="2">
    <source>
        <dbReference type="EMBL" id="SPP99535.1"/>
    </source>
</evidence>
<dbReference type="EMBL" id="OUUY01000001">
    <property type="protein sequence ID" value="SPP99535.1"/>
    <property type="molecule type" value="Genomic_DNA"/>
</dbReference>
<gene>
    <name evidence="2" type="ORF">NBG4_10069</name>
</gene>
<dbReference type="Proteomes" id="UP000245125">
    <property type="component" value="Unassembled WGS sequence"/>
</dbReference>
<dbReference type="PROSITE" id="PS50206">
    <property type="entry name" value="RHODANESE_3"/>
    <property type="match status" value="1"/>
</dbReference>
<dbReference type="AlphaFoldDB" id="A0A2U3QDX2"/>
<proteinExistence type="predicted"/>
<dbReference type="InterPro" id="IPR036873">
    <property type="entry name" value="Rhodanese-like_dom_sf"/>
</dbReference>
<sequence length="49" mass="5514">MSAGAAAHFWNQGYQNVRVVLGGLGALKKAGFIMVRQDTRPQHRQQYKK</sequence>
<accession>A0A2U3QDX2</accession>
<keyword evidence="3" id="KW-1185">Reference proteome</keyword>
<dbReference type="InterPro" id="IPR001763">
    <property type="entry name" value="Rhodanese-like_dom"/>
</dbReference>
<organism evidence="2 3">
    <name type="scientific">Candidatus Sulfobium mesophilum</name>
    <dbReference type="NCBI Taxonomy" id="2016548"/>
    <lineage>
        <taxon>Bacteria</taxon>
        <taxon>Pseudomonadati</taxon>
        <taxon>Nitrospirota</taxon>
        <taxon>Nitrospiria</taxon>
        <taxon>Nitrospirales</taxon>
        <taxon>Nitrospiraceae</taxon>
        <taxon>Candidatus Sulfobium</taxon>
    </lineage>
</organism>
<name>A0A2U3QDX2_9BACT</name>
<dbReference type="SUPFAM" id="SSF52821">
    <property type="entry name" value="Rhodanese/Cell cycle control phosphatase"/>
    <property type="match status" value="1"/>
</dbReference>
<protein>
    <recommendedName>
        <fullName evidence="1">Rhodanese domain-containing protein</fullName>
    </recommendedName>
</protein>
<evidence type="ECO:0000259" key="1">
    <source>
        <dbReference type="PROSITE" id="PS50206"/>
    </source>
</evidence>